<dbReference type="PANTHER" id="PTHR31157:SF1">
    <property type="entry name" value="SCP DOMAIN-CONTAINING PROTEIN"/>
    <property type="match status" value="1"/>
</dbReference>
<dbReference type="PROSITE" id="PS51257">
    <property type="entry name" value="PROKAR_LIPOPROTEIN"/>
    <property type="match status" value="1"/>
</dbReference>
<dbReference type="AlphaFoldDB" id="A0A4Y9SWZ4"/>
<dbReference type="OrthoDB" id="5372233at2"/>
<organism evidence="4 5">
    <name type="scientific">Massilia horti</name>
    <dbReference type="NCBI Taxonomy" id="2562153"/>
    <lineage>
        <taxon>Bacteria</taxon>
        <taxon>Pseudomonadati</taxon>
        <taxon>Pseudomonadota</taxon>
        <taxon>Betaproteobacteria</taxon>
        <taxon>Burkholderiales</taxon>
        <taxon>Oxalobacteraceae</taxon>
        <taxon>Telluria group</taxon>
        <taxon>Massilia</taxon>
    </lineage>
</organism>
<evidence type="ECO:0000313" key="4">
    <source>
        <dbReference type="EMBL" id="TFW31137.1"/>
    </source>
</evidence>
<dbReference type="Gene3D" id="3.40.33.10">
    <property type="entry name" value="CAP"/>
    <property type="match status" value="1"/>
</dbReference>
<evidence type="ECO:0000256" key="2">
    <source>
        <dbReference type="SAM" id="SignalP"/>
    </source>
</evidence>
<keyword evidence="2" id="KW-0732">Signal</keyword>
<sequence>MSGLLRLRTIVAGCVTALAFTACGGDSGSSTGISADSSAVSPPPPPVATTDPNAPASTGNIAVDGRNWINYRRAQAGVPQVAENVQINVAALGHSEYQRTNNYVTHTQDPKKPGFTGADLLTRMNNAGYTIPVNGYAIGEVISATSSKSGAYMAEELITAIYHRFVIFEPMFKEIGTGAATTSSGYSYFTADFGSRGGFGRGIASGSIVTWPFNGQTQVTPNFFSDYETPDPVPDRNEVGYPISVHTNLDSKLTVQIFSVRPHGGGDLAVRLLAKAGDPETPDYAASIIPLSPLASGTTYDVSFSGTVNGAPVSRNWSFTTR</sequence>
<reference evidence="4 5" key="1">
    <citation type="submission" date="2019-03" db="EMBL/GenBank/DDBJ databases">
        <title>Draft genome of Massilia hortus sp. nov., a novel bacterial species of the Oxalobacteraceae family.</title>
        <authorList>
            <person name="Peta V."/>
            <person name="Raths R."/>
            <person name="Bucking H."/>
        </authorList>
    </citation>
    <scope>NUCLEOTIDE SEQUENCE [LARGE SCALE GENOMIC DNA]</scope>
    <source>
        <strain evidence="4 5">ONC3</strain>
    </source>
</reference>
<feature type="domain" description="SCP" evidence="3">
    <location>
        <begin position="69"/>
        <end position="193"/>
    </location>
</feature>
<comment type="caution">
    <text evidence="4">The sequence shown here is derived from an EMBL/GenBank/DDBJ whole genome shotgun (WGS) entry which is preliminary data.</text>
</comment>
<protein>
    <submittedName>
        <fullName evidence="4">CAP domain-containing protein</fullName>
    </submittedName>
</protein>
<evidence type="ECO:0000256" key="1">
    <source>
        <dbReference type="SAM" id="MobiDB-lite"/>
    </source>
</evidence>
<dbReference type="SUPFAM" id="SSF55797">
    <property type="entry name" value="PR-1-like"/>
    <property type="match status" value="1"/>
</dbReference>
<dbReference type="InterPro" id="IPR014044">
    <property type="entry name" value="CAP_dom"/>
</dbReference>
<accession>A0A4Y9SWZ4</accession>
<dbReference type="InterPro" id="IPR035940">
    <property type="entry name" value="CAP_sf"/>
</dbReference>
<proteinExistence type="predicted"/>
<dbReference type="EMBL" id="SPUM01000100">
    <property type="protein sequence ID" value="TFW31137.1"/>
    <property type="molecule type" value="Genomic_DNA"/>
</dbReference>
<evidence type="ECO:0000259" key="3">
    <source>
        <dbReference type="Pfam" id="PF00188"/>
    </source>
</evidence>
<dbReference type="Proteomes" id="UP000297258">
    <property type="component" value="Unassembled WGS sequence"/>
</dbReference>
<dbReference type="CDD" id="cd05379">
    <property type="entry name" value="CAP_bacterial"/>
    <property type="match status" value="1"/>
</dbReference>
<keyword evidence="5" id="KW-1185">Reference proteome</keyword>
<evidence type="ECO:0000313" key="5">
    <source>
        <dbReference type="Proteomes" id="UP000297258"/>
    </source>
</evidence>
<dbReference type="RefSeq" id="WP_135190474.1">
    <property type="nucleotide sequence ID" value="NZ_SPUM01000100.1"/>
</dbReference>
<name>A0A4Y9SWZ4_9BURK</name>
<gene>
    <name evidence="4" type="ORF">E4O92_14650</name>
</gene>
<feature type="signal peptide" evidence="2">
    <location>
        <begin position="1"/>
        <end position="24"/>
    </location>
</feature>
<feature type="region of interest" description="Disordered" evidence="1">
    <location>
        <begin position="31"/>
        <end position="59"/>
    </location>
</feature>
<dbReference type="Pfam" id="PF00188">
    <property type="entry name" value="CAP"/>
    <property type="match status" value="1"/>
</dbReference>
<feature type="chain" id="PRO_5021396812" evidence="2">
    <location>
        <begin position="25"/>
        <end position="322"/>
    </location>
</feature>
<dbReference type="PANTHER" id="PTHR31157">
    <property type="entry name" value="SCP DOMAIN-CONTAINING PROTEIN"/>
    <property type="match status" value="1"/>
</dbReference>
<feature type="compositionally biased region" description="Low complexity" evidence="1">
    <location>
        <begin position="31"/>
        <end position="40"/>
    </location>
</feature>